<evidence type="ECO:0000313" key="3">
    <source>
        <dbReference type="Proteomes" id="UP000316092"/>
    </source>
</evidence>
<evidence type="ECO:0000313" key="2">
    <source>
        <dbReference type="EMBL" id="TSA79965.1"/>
    </source>
</evidence>
<protein>
    <submittedName>
        <fullName evidence="2">Uncharacterized protein</fullName>
    </submittedName>
</protein>
<gene>
    <name evidence="2" type="ORF">FNU79_17145</name>
</gene>
<reference evidence="2 3" key="1">
    <citation type="submission" date="2019-07" db="EMBL/GenBank/DDBJ databases">
        <title>Deinococcus detaillus sp. nov., isolated from humus soil in Antarctica.</title>
        <authorList>
            <person name="Zhang K."/>
        </authorList>
    </citation>
    <scope>NUCLEOTIDE SEQUENCE [LARGE SCALE GENOMIC DNA]</scope>
    <source>
        <strain evidence="2 3">H1</strain>
    </source>
</reference>
<dbReference type="AlphaFoldDB" id="A0A553UIC0"/>
<evidence type="ECO:0000256" key="1">
    <source>
        <dbReference type="SAM" id="MobiDB-lite"/>
    </source>
</evidence>
<comment type="caution">
    <text evidence="2">The sequence shown here is derived from an EMBL/GenBank/DDBJ whole genome shotgun (WGS) entry which is preliminary data.</text>
</comment>
<feature type="compositionally biased region" description="Basic and acidic residues" evidence="1">
    <location>
        <begin position="189"/>
        <end position="206"/>
    </location>
</feature>
<proteinExistence type="predicted"/>
<accession>A0A553UIC0</accession>
<dbReference type="RefSeq" id="WP_143722014.1">
    <property type="nucleotide sequence ID" value="NZ_VKDB01000034.1"/>
</dbReference>
<organism evidence="2 3">
    <name type="scientific">Deinococcus detaillensis</name>
    <dbReference type="NCBI Taxonomy" id="2592048"/>
    <lineage>
        <taxon>Bacteria</taxon>
        <taxon>Thermotogati</taxon>
        <taxon>Deinococcota</taxon>
        <taxon>Deinococci</taxon>
        <taxon>Deinococcales</taxon>
        <taxon>Deinococcaceae</taxon>
        <taxon>Deinococcus</taxon>
    </lineage>
</organism>
<feature type="compositionally biased region" description="Polar residues" evidence="1">
    <location>
        <begin position="39"/>
        <end position="70"/>
    </location>
</feature>
<name>A0A553UIC0_9DEIO</name>
<feature type="region of interest" description="Disordered" evidence="1">
    <location>
        <begin position="189"/>
        <end position="213"/>
    </location>
</feature>
<sequence>MPPLKTILGTGVRKAAALADGIFTTLAEKKARAIDNRKASTTTPEADTSATQASIPQAPTNITHSTSSDLKPQVDTVKRSRDNRGVHVNGNRRRPDFLAAQVNSDDGHADTPPTYGAGADDYNSLIDEHNRRARAEIAALQSIPSTCSLSPPTEVDLQPSFWQVMNPGKTPEDMYDMYREQAEARRAAHWEDLENNPKKMLKELKKWDRHHRK</sequence>
<dbReference type="Proteomes" id="UP000316092">
    <property type="component" value="Unassembled WGS sequence"/>
</dbReference>
<dbReference type="EMBL" id="VKDB01000034">
    <property type="protein sequence ID" value="TSA79965.1"/>
    <property type="molecule type" value="Genomic_DNA"/>
</dbReference>
<feature type="region of interest" description="Disordered" evidence="1">
    <location>
        <begin position="30"/>
        <end position="97"/>
    </location>
</feature>
<feature type="compositionally biased region" description="Basic and acidic residues" evidence="1">
    <location>
        <begin position="76"/>
        <end position="85"/>
    </location>
</feature>
<keyword evidence="3" id="KW-1185">Reference proteome</keyword>